<name>A0A8J2WCF6_9CRUS</name>
<accession>A0A8J2WCF6</accession>
<dbReference type="PROSITE" id="PS51257">
    <property type="entry name" value="PROKAR_LIPOPROTEIN"/>
    <property type="match status" value="1"/>
</dbReference>
<evidence type="ECO:0000256" key="1">
    <source>
        <dbReference type="SAM" id="Phobius"/>
    </source>
</evidence>
<dbReference type="EMBL" id="CAKKLH010000057">
    <property type="protein sequence ID" value="CAH0101364.1"/>
    <property type="molecule type" value="Genomic_DNA"/>
</dbReference>
<keyword evidence="3" id="KW-1185">Reference proteome</keyword>
<keyword evidence="1" id="KW-1133">Transmembrane helix</keyword>
<dbReference type="Proteomes" id="UP000789390">
    <property type="component" value="Unassembled WGS sequence"/>
</dbReference>
<sequence length="1151" mass="130098">MDDVIRVTADGYKSSVVCPWNYHFSSGCCLHIETLNRSNDFQLTVLKMKLALIFLTIFVAISHQQYFHPRMMFGFPWMFSQQPMAIDDYVNEEVYPGLMGSRNGIEGEEEFAGIQSRIKGFSGLSHYRPSPSFNDMQNARFFFNLANTGNTGNNANNLNNGFFNYNPFFKTATFTSTQTLTLVSVVSCVPPNQVTASPMPACRRKREDIREYSESYSQSDINPSETVKLITTETNVDSSLNGNFRSLDLLSSKDDITQSEMVPTDNYNSRGKRFFINKNQFIVTSVLTTYAFVNQTITATVNLLNPPPAAGAVAPCVPNPDPAALVTCVNCLPTVLSQQQRLTATNIKGHDCIGCHIIKLPSRQASTITIITTIPIIVKIIQVIIIRFYVTSQHSPNPTVKPSHSKSKWRARTGFNRIRPLFQPKRKPQNDPRVVINLASPNNLFNRKVKTITFTFTSSLTFTSVKSCIPSEQFSPGSADVTCRRKRREIVGLHQGAESVGEDAIYFTPSCKVLKMKLALIFLTIFVAISHQQYFHPRMMFGFPWMFSQQPMAIDDYVNEEVYPGLMGSRNGIEGEEEFAGIQSRIKGFSGLSRYRPSPSFNDMQNARFFFNLANTGNNANNINSGFFNYNPFFKTVTFTSTQVLTLVSVVSCVPQEQVTAAQMPACRRKREDIREHLESYTQFEINPSETMKLITTETNVDSSLNRNDRSLDLLLSSKDDITQSEMEMLPTDNYNSREKRFFINKNKFIVTSVLTTYAFVNQTITATVKLLNPAPAAAGAFCVPNAAVGAVVTCVNCLPTGFVVCPAAAAMIFTLIFLSVSLVLSQQQRLPEPTSGDMMYWLSHYYLPSRQTFNHYNYNYHPNNCEDHPGYYHPFLRHFTFAKPNSQTFSQQVKMETQEPYANYHAIESANGLDDENEFPDYQPRFKGFNRIRPLFQPKKPQNDPRFVINLANPYNLFNKKVKTITFTLTSSLTFTSVKSCIPSEQFFNGSADVSCRRKRREIVEVDQGIESDELTQFAIIPSDVQPFESTRLSSSLDLRMKEDYGQRTDDRTFNRHQIVSSKNEDELTSSPVEYSREKRFFFHLVTTTTVINYSFISTTVTKTVSLLNTLAFPGAYLICRPDGYAVCPYTANNNNNNNNNNNDPCCASQ</sequence>
<evidence type="ECO:0000313" key="3">
    <source>
        <dbReference type="Proteomes" id="UP000789390"/>
    </source>
</evidence>
<feature type="transmembrane region" description="Helical" evidence="1">
    <location>
        <begin position="41"/>
        <end position="61"/>
    </location>
</feature>
<feature type="transmembrane region" description="Helical" evidence="1">
    <location>
        <begin position="802"/>
        <end position="825"/>
    </location>
</feature>
<protein>
    <submittedName>
        <fullName evidence="2">Uncharacterized protein</fullName>
    </submittedName>
</protein>
<comment type="caution">
    <text evidence="2">The sequence shown here is derived from an EMBL/GenBank/DDBJ whole genome shotgun (WGS) entry which is preliminary data.</text>
</comment>
<evidence type="ECO:0000313" key="2">
    <source>
        <dbReference type="EMBL" id="CAH0101364.1"/>
    </source>
</evidence>
<organism evidence="2 3">
    <name type="scientific">Daphnia galeata</name>
    <dbReference type="NCBI Taxonomy" id="27404"/>
    <lineage>
        <taxon>Eukaryota</taxon>
        <taxon>Metazoa</taxon>
        <taxon>Ecdysozoa</taxon>
        <taxon>Arthropoda</taxon>
        <taxon>Crustacea</taxon>
        <taxon>Branchiopoda</taxon>
        <taxon>Diplostraca</taxon>
        <taxon>Cladocera</taxon>
        <taxon>Anomopoda</taxon>
        <taxon>Daphniidae</taxon>
        <taxon>Daphnia</taxon>
    </lineage>
</organism>
<gene>
    <name evidence="2" type="ORF">DGAL_LOCUS3695</name>
</gene>
<dbReference type="OrthoDB" id="6360414at2759"/>
<reference evidence="2" key="1">
    <citation type="submission" date="2021-11" db="EMBL/GenBank/DDBJ databases">
        <authorList>
            <person name="Schell T."/>
        </authorList>
    </citation>
    <scope>NUCLEOTIDE SEQUENCE</scope>
    <source>
        <strain evidence="2">M5</strain>
    </source>
</reference>
<keyword evidence="1" id="KW-0812">Transmembrane</keyword>
<proteinExistence type="predicted"/>
<feature type="transmembrane region" description="Helical" evidence="1">
    <location>
        <begin position="368"/>
        <end position="390"/>
    </location>
</feature>
<keyword evidence="1" id="KW-0472">Membrane</keyword>
<dbReference type="AlphaFoldDB" id="A0A8J2WCF6"/>